<dbReference type="Proteomes" id="UP000475214">
    <property type="component" value="Unassembled WGS sequence"/>
</dbReference>
<evidence type="ECO:0000313" key="1">
    <source>
        <dbReference type="EMBL" id="NEE00754.1"/>
    </source>
</evidence>
<protein>
    <submittedName>
        <fullName evidence="1">Nitroreductase family deazaflavin-dependent oxidoreductase</fullName>
    </submittedName>
</protein>
<keyword evidence="2" id="KW-1185">Reference proteome</keyword>
<dbReference type="RefSeq" id="WP_163736959.1">
    <property type="nucleotide sequence ID" value="NZ_JAAGOA010000006.1"/>
</dbReference>
<dbReference type="EMBL" id="JAAGOA010000006">
    <property type="protein sequence ID" value="NEE00754.1"/>
    <property type="molecule type" value="Genomic_DNA"/>
</dbReference>
<reference evidence="1 2" key="1">
    <citation type="submission" date="2020-02" db="EMBL/GenBank/DDBJ databases">
        <authorList>
            <person name="Li X.-J."/>
            <person name="Han X.-M."/>
        </authorList>
    </citation>
    <scope>NUCLEOTIDE SEQUENCE [LARGE SCALE GENOMIC DNA]</scope>
    <source>
        <strain evidence="1 2">CCTCC AB 2017055</strain>
    </source>
</reference>
<evidence type="ECO:0000313" key="2">
    <source>
        <dbReference type="Proteomes" id="UP000475214"/>
    </source>
</evidence>
<gene>
    <name evidence="1" type="ORF">G1H10_11300</name>
</gene>
<accession>A0A6L9S834</accession>
<dbReference type="Pfam" id="PF04075">
    <property type="entry name" value="F420H2_quin_red"/>
    <property type="match status" value="1"/>
</dbReference>
<name>A0A6L9S834_9ACTN</name>
<dbReference type="InterPro" id="IPR004378">
    <property type="entry name" value="F420H2_quin_Rdtase"/>
</dbReference>
<organism evidence="1 2">
    <name type="scientific">Phytoactinopolyspora halotolerans</name>
    <dbReference type="NCBI Taxonomy" id="1981512"/>
    <lineage>
        <taxon>Bacteria</taxon>
        <taxon>Bacillati</taxon>
        <taxon>Actinomycetota</taxon>
        <taxon>Actinomycetes</taxon>
        <taxon>Jiangellales</taxon>
        <taxon>Jiangellaceae</taxon>
        <taxon>Phytoactinopolyspora</taxon>
    </lineage>
</organism>
<dbReference type="Gene3D" id="2.30.110.10">
    <property type="entry name" value="Electron Transport, Fmn-binding Protein, Chain A"/>
    <property type="match status" value="1"/>
</dbReference>
<proteinExistence type="predicted"/>
<sequence>MARTYRSSRSRRIANSLIKAALTAGLAPRSYVLVTTTGRRTGQARSTPVRPVTHREKRYLVAPYGAVPWVVNARADGTATLSRGRDRQHVGLVECGPDEAGPVLKEYIRLVPITRPYFDAEVDDPVDRFIAESEHHPVFRIVDAPRGQSTAGE</sequence>
<dbReference type="InterPro" id="IPR012349">
    <property type="entry name" value="Split_barrel_FMN-bd"/>
</dbReference>
<dbReference type="GO" id="GO:0016491">
    <property type="term" value="F:oxidoreductase activity"/>
    <property type="evidence" value="ECO:0007669"/>
    <property type="project" value="InterPro"/>
</dbReference>
<comment type="caution">
    <text evidence="1">The sequence shown here is derived from an EMBL/GenBank/DDBJ whole genome shotgun (WGS) entry which is preliminary data.</text>
</comment>
<dbReference type="AlphaFoldDB" id="A0A6L9S834"/>